<reference evidence="2 3" key="1">
    <citation type="submission" date="2018-02" db="EMBL/GenBank/DDBJ databases">
        <title>Genome sequences of Apibacter spp., gut symbionts of Asian honey bees.</title>
        <authorList>
            <person name="Kwong W.K."/>
            <person name="Steele M.I."/>
            <person name="Moran N.A."/>
        </authorList>
    </citation>
    <scope>NUCLEOTIDE SEQUENCE [LARGE SCALE GENOMIC DNA]</scope>
    <source>
        <strain evidence="3">wkB301</strain>
    </source>
</reference>
<keyword evidence="1" id="KW-0175">Coiled coil</keyword>
<dbReference type="RefSeq" id="WP_105246746.1">
    <property type="nucleotide sequence ID" value="NZ_PSZM01000036.1"/>
</dbReference>
<gene>
    <name evidence="2" type="ORF">C4S77_05840</name>
</gene>
<name>A0A2S8AE68_9FLAO</name>
<dbReference type="AlphaFoldDB" id="A0A2S8AE68"/>
<dbReference type="Proteomes" id="UP000238042">
    <property type="component" value="Unassembled WGS sequence"/>
</dbReference>
<evidence type="ECO:0000256" key="1">
    <source>
        <dbReference type="SAM" id="Coils"/>
    </source>
</evidence>
<comment type="caution">
    <text evidence="2">The sequence shown here is derived from an EMBL/GenBank/DDBJ whole genome shotgun (WGS) entry which is preliminary data.</text>
</comment>
<dbReference type="EMBL" id="PSZM01000036">
    <property type="protein sequence ID" value="PQL93180.1"/>
    <property type="molecule type" value="Genomic_DNA"/>
</dbReference>
<evidence type="ECO:0000313" key="3">
    <source>
        <dbReference type="Proteomes" id="UP000238042"/>
    </source>
</evidence>
<evidence type="ECO:0008006" key="4">
    <source>
        <dbReference type="Google" id="ProtNLM"/>
    </source>
</evidence>
<keyword evidence="3" id="KW-1185">Reference proteome</keyword>
<dbReference type="OrthoDB" id="594666at2"/>
<evidence type="ECO:0000313" key="2">
    <source>
        <dbReference type="EMBL" id="PQL93180.1"/>
    </source>
</evidence>
<proteinExistence type="predicted"/>
<accession>A0A2S8AE68</accession>
<sequence>MSESRIIQLINSPELLEFSDETYIARELEKYPFVQSFHYLYLKWKLSYTKEDCTDSIEKLSIYSTHRELIKEIVDHTEKKVLKFADHTDKEDWAQENNLESTTLEENSKKEIENKISEEENKVTTDEMKTESAENKFTDLENHHNKNLINNFEEENYIKLAQEEKNKKGQININKLGLSYLFTPEDDETKYDQSLKEIKNVSDIKKEDLQIESECIDLDTSESSDMSKNHVSRELGNQYIQEDEKGKEEKEQYKSSIINITTSEEKLTFNQWLSFSKHSLDNKDDKKTDTDTSNKKNQNNVIEKFIENNPKITPPKKGGKSKQEFDFKKEEIKDIANLMTITLAQLYVEQGRYDTAITAYKILSLKYPEKSSYFALEIKKIKKLKN</sequence>
<feature type="coiled-coil region" evidence="1">
    <location>
        <begin position="102"/>
        <end position="129"/>
    </location>
</feature>
<organism evidence="2 3">
    <name type="scientific">Apibacter adventoris</name>
    <dbReference type="NCBI Taxonomy" id="1679466"/>
    <lineage>
        <taxon>Bacteria</taxon>
        <taxon>Pseudomonadati</taxon>
        <taxon>Bacteroidota</taxon>
        <taxon>Flavobacteriia</taxon>
        <taxon>Flavobacteriales</taxon>
        <taxon>Weeksellaceae</taxon>
        <taxon>Apibacter</taxon>
    </lineage>
</organism>
<protein>
    <recommendedName>
        <fullName evidence="4">Tetratricopeptide repeat protein</fullName>
    </recommendedName>
</protein>